<gene>
    <name evidence="4" type="ORF">MONAX_5E001018</name>
</gene>
<dbReference type="PANTHER" id="PTHR24135:SF3">
    <property type="entry name" value="SH3 AND MULTIPLE ANKYRIN REPEAT DOMAINS PROTEIN 1"/>
    <property type="match status" value="1"/>
</dbReference>
<dbReference type="InterPro" id="IPR001452">
    <property type="entry name" value="SH3_domain"/>
</dbReference>
<sequence length="157" mass="17827">MFPCLCSRPVLSIGEGGFWEGQVKGRVGWFPSDCLEEVANRSQEGKQESRSDKAKRLFRHYTVGSYDSFDAPSDMVWFSHDPLTLLQTFLEDALLSIGEGGFWEGQVKGRVGWFPSDCLEEVANRSQEGKQESRSDKAKRLFRHYTVGSYDSFDAPR</sequence>
<accession>A0A5E4BW83</accession>
<dbReference type="Gene3D" id="2.30.30.40">
    <property type="entry name" value="SH3 Domains"/>
    <property type="match status" value="2"/>
</dbReference>
<reference evidence="4" key="1">
    <citation type="submission" date="2019-04" db="EMBL/GenBank/DDBJ databases">
        <authorList>
            <person name="Alioto T."/>
            <person name="Alioto T."/>
        </authorList>
    </citation>
    <scope>NUCLEOTIDE SEQUENCE [LARGE SCALE GENOMIC DNA]</scope>
</reference>
<evidence type="ECO:0000256" key="2">
    <source>
        <dbReference type="PROSITE-ProRule" id="PRU00192"/>
    </source>
</evidence>
<protein>
    <recommendedName>
        <fullName evidence="3">SH3 domain-containing protein</fullName>
    </recommendedName>
</protein>
<dbReference type="PANTHER" id="PTHR24135">
    <property type="entry name" value="SH3 AND MULTIPLE ANKYRIN REPEAT DOMAINS PROTEIN"/>
    <property type="match status" value="1"/>
</dbReference>
<evidence type="ECO:0000313" key="4">
    <source>
        <dbReference type="EMBL" id="VTJ73873.1"/>
    </source>
</evidence>
<comment type="caution">
    <text evidence="4">The sequence shown here is derived from an EMBL/GenBank/DDBJ whole genome shotgun (WGS) entry which is preliminary data.</text>
</comment>
<dbReference type="InterPro" id="IPR036028">
    <property type="entry name" value="SH3-like_dom_sf"/>
</dbReference>
<dbReference type="SUPFAM" id="SSF50044">
    <property type="entry name" value="SH3-domain"/>
    <property type="match status" value="2"/>
</dbReference>
<dbReference type="EMBL" id="CABDUW010000704">
    <property type="protein sequence ID" value="VTJ73873.1"/>
    <property type="molecule type" value="Genomic_DNA"/>
</dbReference>
<evidence type="ECO:0000256" key="1">
    <source>
        <dbReference type="ARBA" id="ARBA00022443"/>
    </source>
</evidence>
<dbReference type="InterPro" id="IPR051569">
    <property type="entry name" value="SHANK"/>
</dbReference>
<proteinExistence type="predicted"/>
<evidence type="ECO:0000259" key="3">
    <source>
        <dbReference type="PROSITE" id="PS50002"/>
    </source>
</evidence>
<dbReference type="PROSITE" id="PS50002">
    <property type="entry name" value="SH3"/>
    <property type="match status" value="1"/>
</dbReference>
<dbReference type="GO" id="GO:0035255">
    <property type="term" value="F:ionotropic glutamate receptor binding"/>
    <property type="evidence" value="ECO:0007669"/>
    <property type="project" value="TreeGrafter"/>
</dbReference>
<dbReference type="AlphaFoldDB" id="A0A5E4BW83"/>
<dbReference type="Proteomes" id="UP000335636">
    <property type="component" value="Unassembled WGS sequence"/>
</dbReference>
<evidence type="ECO:0000313" key="5">
    <source>
        <dbReference type="Proteomes" id="UP000335636"/>
    </source>
</evidence>
<name>A0A5E4BW83_MARMO</name>
<organism evidence="4 5">
    <name type="scientific">Marmota monax</name>
    <name type="common">Woodchuck</name>
    <dbReference type="NCBI Taxonomy" id="9995"/>
    <lineage>
        <taxon>Eukaryota</taxon>
        <taxon>Metazoa</taxon>
        <taxon>Chordata</taxon>
        <taxon>Craniata</taxon>
        <taxon>Vertebrata</taxon>
        <taxon>Euteleostomi</taxon>
        <taxon>Mammalia</taxon>
        <taxon>Eutheria</taxon>
        <taxon>Euarchontoglires</taxon>
        <taxon>Glires</taxon>
        <taxon>Rodentia</taxon>
        <taxon>Sciuromorpha</taxon>
        <taxon>Sciuridae</taxon>
        <taxon>Xerinae</taxon>
        <taxon>Marmotini</taxon>
        <taxon>Marmota</taxon>
    </lineage>
</organism>
<dbReference type="Pfam" id="PF07653">
    <property type="entry name" value="SH3_2"/>
    <property type="match status" value="2"/>
</dbReference>
<dbReference type="GO" id="GO:0045211">
    <property type="term" value="C:postsynaptic membrane"/>
    <property type="evidence" value="ECO:0007669"/>
    <property type="project" value="TreeGrafter"/>
</dbReference>
<keyword evidence="1 2" id="KW-0728">SH3 domain</keyword>
<dbReference type="GO" id="GO:0030160">
    <property type="term" value="F:synaptic receptor adaptor activity"/>
    <property type="evidence" value="ECO:0007669"/>
    <property type="project" value="TreeGrafter"/>
</dbReference>
<dbReference type="GO" id="GO:0014069">
    <property type="term" value="C:postsynaptic density"/>
    <property type="evidence" value="ECO:0007669"/>
    <property type="project" value="TreeGrafter"/>
</dbReference>
<dbReference type="GO" id="GO:0043197">
    <property type="term" value="C:dendritic spine"/>
    <property type="evidence" value="ECO:0007669"/>
    <property type="project" value="TreeGrafter"/>
</dbReference>
<keyword evidence="5" id="KW-1185">Reference proteome</keyword>
<feature type="domain" description="SH3" evidence="3">
    <location>
        <begin position="1"/>
        <end position="40"/>
    </location>
</feature>